<dbReference type="EMBL" id="CM002869">
    <property type="protein sequence ID" value="KFK44009.1"/>
    <property type="molecule type" value="Genomic_DNA"/>
</dbReference>
<name>A0A087HPF7_ARAAL</name>
<proteinExistence type="predicted"/>
<organism evidence="1 2">
    <name type="scientific">Arabis alpina</name>
    <name type="common">Alpine rock-cress</name>
    <dbReference type="NCBI Taxonomy" id="50452"/>
    <lineage>
        <taxon>Eukaryota</taxon>
        <taxon>Viridiplantae</taxon>
        <taxon>Streptophyta</taxon>
        <taxon>Embryophyta</taxon>
        <taxon>Tracheophyta</taxon>
        <taxon>Spermatophyta</taxon>
        <taxon>Magnoliopsida</taxon>
        <taxon>eudicotyledons</taxon>
        <taxon>Gunneridae</taxon>
        <taxon>Pentapetalae</taxon>
        <taxon>rosids</taxon>
        <taxon>malvids</taxon>
        <taxon>Brassicales</taxon>
        <taxon>Brassicaceae</taxon>
        <taxon>Arabideae</taxon>
        <taxon>Arabis</taxon>
    </lineage>
</organism>
<accession>A0A087HPF7</accession>
<dbReference type="Gramene" id="KFK44009">
    <property type="protein sequence ID" value="KFK44009"/>
    <property type="gene ID" value="AALP_AA1G202800"/>
</dbReference>
<dbReference type="AlphaFoldDB" id="A0A087HPF7"/>
<gene>
    <name evidence="1" type="ordered locus">AALP_Aa1g202800</name>
</gene>
<keyword evidence="2" id="KW-1185">Reference proteome</keyword>
<reference evidence="2" key="1">
    <citation type="journal article" date="2015" name="Nat. Plants">
        <title>Genome expansion of Arabis alpina linked with retrotransposition and reduced symmetric DNA methylation.</title>
        <authorList>
            <person name="Willing E.M."/>
            <person name="Rawat V."/>
            <person name="Mandakova T."/>
            <person name="Maumus F."/>
            <person name="James G.V."/>
            <person name="Nordstroem K.J."/>
            <person name="Becker C."/>
            <person name="Warthmann N."/>
            <person name="Chica C."/>
            <person name="Szarzynska B."/>
            <person name="Zytnicki M."/>
            <person name="Albani M.C."/>
            <person name="Kiefer C."/>
            <person name="Bergonzi S."/>
            <person name="Castaings L."/>
            <person name="Mateos J.L."/>
            <person name="Berns M.C."/>
            <person name="Bujdoso N."/>
            <person name="Piofczyk T."/>
            <person name="de Lorenzo L."/>
            <person name="Barrero-Sicilia C."/>
            <person name="Mateos I."/>
            <person name="Piednoel M."/>
            <person name="Hagmann J."/>
            <person name="Chen-Min-Tao R."/>
            <person name="Iglesias-Fernandez R."/>
            <person name="Schuster S.C."/>
            <person name="Alonso-Blanco C."/>
            <person name="Roudier F."/>
            <person name="Carbonero P."/>
            <person name="Paz-Ares J."/>
            <person name="Davis S.J."/>
            <person name="Pecinka A."/>
            <person name="Quesneville H."/>
            <person name="Colot V."/>
            <person name="Lysak M.A."/>
            <person name="Weigel D."/>
            <person name="Coupland G."/>
            <person name="Schneeberger K."/>
        </authorList>
    </citation>
    <scope>NUCLEOTIDE SEQUENCE [LARGE SCALE GENOMIC DNA]</scope>
    <source>
        <strain evidence="2">cv. Pajares</strain>
    </source>
</reference>
<evidence type="ECO:0000313" key="2">
    <source>
        <dbReference type="Proteomes" id="UP000029120"/>
    </source>
</evidence>
<dbReference type="Proteomes" id="UP000029120">
    <property type="component" value="Chromosome 1"/>
</dbReference>
<sequence length="42" mass="5088">MLLFASTMFMVVTGIVILEFPKREETRRRRNTYHTIPFIEEN</sequence>
<protein>
    <submittedName>
        <fullName evidence="1">Uncharacterized protein</fullName>
    </submittedName>
</protein>
<evidence type="ECO:0000313" key="1">
    <source>
        <dbReference type="EMBL" id="KFK44009.1"/>
    </source>
</evidence>